<evidence type="ECO:0000259" key="11">
    <source>
        <dbReference type="Pfam" id="PF16178"/>
    </source>
</evidence>
<evidence type="ECO:0000256" key="8">
    <source>
        <dbReference type="RuleBase" id="RU280814"/>
    </source>
</evidence>
<evidence type="ECO:0000256" key="9">
    <source>
        <dbReference type="SAM" id="MobiDB-lite"/>
    </source>
</evidence>
<organism evidence="12">
    <name type="scientific">Danio rerio</name>
    <name type="common">Zebrafish</name>
    <name type="synonym">Brachydanio rerio</name>
    <dbReference type="NCBI Taxonomy" id="7955"/>
    <lineage>
        <taxon>Eukaryota</taxon>
        <taxon>Metazoa</taxon>
        <taxon>Chordata</taxon>
        <taxon>Craniata</taxon>
        <taxon>Vertebrata</taxon>
        <taxon>Euteleostomi</taxon>
        <taxon>Actinopterygii</taxon>
        <taxon>Neopterygii</taxon>
        <taxon>Teleostei</taxon>
        <taxon>Ostariophysi</taxon>
        <taxon>Cypriniformes</taxon>
        <taxon>Danionidae</taxon>
        <taxon>Danioninae</taxon>
        <taxon>Danio</taxon>
    </lineage>
</organism>
<dbReference type="AGR" id="ZFIN:ZDB-GENE-071004-46"/>
<gene>
    <name evidence="15" type="primary">ano9a</name>
    <name evidence="14" type="synonym">LOC562630</name>
</gene>
<feature type="compositionally biased region" description="Basic residues" evidence="9">
    <location>
        <begin position="804"/>
        <end position="817"/>
    </location>
</feature>
<evidence type="ECO:0000259" key="10">
    <source>
        <dbReference type="Pfam" id="PF04547"/>
    </source>
</evidence>
<feature type="transmembrane region" description="Helical" evidence="8">
    <location>
        <begin position="731"/>
        <end position="752"/>
    </location>
</feature>
<keyword evidence="7" id="KW-0325">Glycoprotein</keyword>
<evidence type="ECO:0000256" key="4">
    <source>
        <dbReference type="ARBA" id="ARBA00022692"/>
    </source>
</evidence>
<comment type="similarity">
    <text evidence="2 8">Belongs to the anoctamin family.</text>
</comment>
<accession>E7F072</accession>
<dbReference type="GeneTree" id="ENSGT00940000158300"/>
<dbReference type="ZFIN" id="ZDB-GENE-071004-46">
    <property type="gene designation" value="ano9a"/>
</dbReference>
<evidence type="ECO:0000313" key="13">
    <source>
        <dbReference type="Proteomes" id="UP000000437"/>
    </source>
</evidence>
<dbReference type="eggNOG" id="KOG2514">
    <property type="taxonomic scope" value="Eukaryota"/>
</dbReference>
<name>E7F072_DANRE</name>
<evidence type="ECO:0000256" key="2">
    <source>
        <dbReference type="ARBA" id="ARBA00009671"/>
    </source>
</evidence>
<dbReference type="GO" id="GO:0046983">
    <property type="term" value="F:protein dimerization activity"/>
    <property type="evidence" value="ECO:0007669"/>
    <property type="project" value="InterPro"/>
</dbReference>
<evidence type="ECO:0000256" key="7">
    <source>
        <dbReference type="ARBA" id="ARBA00023180"/>
    </source>
</evidence>
<dbReference type="Pfam" id="PF16178">
    <property type="entry name" value="Anoct_dimer"/>
    <property type="match status" value="1"/>
</dbReference>
<dbReference type="KEGG" id="dre:562630"/>
<dbReference type="EMBL" id="CR762436">
    <property type="status" value="NOT_ANNOTATED_CDS"/>
    <property type="molecule type" value="Genomic_DNA"/>
</dbReference>
<evidence type="ECO:0000256" key="5">
    <source>
        <dbReference type="ARBA" id="ARBA00022989"/>
    </source>
</evidence>
<dbReference type="RefSeq" id="XP_001921968.4">
    <property type="nucleotide sequence ID" value="XM_001921933.8"/>
</dbReference>
<evidence type="ECO:0000256" key="6">
    <source>
        <dbReference type="ARBA" id="ARBA00023136"/>
    </source>
</evidence>
<feature type="transmembrane region" description="Helical" evidence="8">
    <location>
        <begin position="201"/>
        <end position="225"/>
    </location>
</feature>
<feature type="transmembrane region" description="Helical" evidence="8">
    <location>
        <begin position="431"/>
        <end position="454"/>
    </location>
</feature>
<sequence length="817" mass="94277">MMNRKMGHRRQGSIDLLETIGIVNENGNENLSVVPVQRSLTYDYVLVAKTSDDENSHSARKRNAFIQALKQKQLSVKKYTNYDEKMFYCIRAADSIFETYRYLLKVSDACNWSCEQKGTVPQSTRIRVVDFIVHHTSIDTQGVPEYLPDLMKKDVFETYFCLHEKREQKELKKSWARWSATFRGQPITNVRNYLGEKVALYFLWLGWYTFLLIPASVIGIIVFLYGLAFYSTSPLIQEVCNSNITMCPLCNNKCKVWNLSDTCMYAKVSLLFDNAGTVAFAMFMAVWATVFLEFWKRHRSSFVCAWKVYDWCEEEEELIMEIVNNAACEPKMHRHSYLRSTIVLALVTLMLLIIIGLTHALVVFRVIATVLLAEKSQWQLIGDNSQTVALMLGAVLHYITITVMTRVNCMVAMKLSEIENKHSHAAIERSFTVKMFIFQFFTMFSSLIYTAFFLGRINGHPGGYVKISGIWRLEECHPSGCLTDLFIQMSIIMVLKQTFNNIFEYSGPWFRRWLNRKKNQKLLRRCLKCYKKECMDAVEASELCDNCKLEDLHRNYSLIQTDRFSLFNEFLEMVIQFSFTTIFVAAFPLAPLLALLNNIIEIRLDAIKMVSLERRLVPTKANDIGVWTDVLEAISALAVIANGLVIGISSDFIPRLVYQYYYGPCASGNPAGVDCMVGYINNTLSVANVSDQRVSEDFKPNQLITDSGESVTHCRYRDYRSSEDFSLTNQFWVILASRLVFIILFEHVVVMFKCVTSWFVPNSPLDVTNERLFDKLTRLKQELRDQRTQQDTFSKLNENGNSRKPSKRNKSKKQNSM</sequence>
<feature type="region of interest" description="Disordered" evidence="9">
    <location>
        <begin position="784"/>
        <end position="817"/>
    </location>
</feature>
<dbReference type="GeneID" id="562630"/>
<reference evidence="12 13" key="2">
    <citation type="journal article" date="2013" name="Nature">
        <title>The zebrafish reference genome sequence and its relationship to the human genome.</title>
        <authorList>
            <consortium name="Genome Reference Consortium Zebrafish"/>
            <person name="Howe K."/>
            <person name="Clark M.D."/>
            <person name="Torroja C.F."/>
            <person name="Torrance J."/>
            <person name="Berthelot C."/>
            <person name="Muffato M."/>
            <person name="Collins J.E."/>
            <person name="Humphray S."/>
            <person name="McLaren K."/>
            <person name="Matthews L."/>
            <person name="McLaren S."/>
            <person name="Sealy I."/>
            <person name="Caccamo M."/>
            <person name="Churcher C."/>
            <person name="Scott C."/>
            <person name="Barrett J.C."/>
            <person name="Koch R."/>
            <person name="Rauch G.J."/>
            <person name="White S."/>
            <person name="Chow W."/>
            <person name="Kilian B."/>
            <person name="Quintais L.T."/>
            <person name="Guerra-Assuncao J.A."/>
            <person name="Zhou Y."/>
            <person name="Gu Y."/>
            <person name="Yen J."/>
            <person name="Vogel J.H."/>
            <person name="Eyre T."/>
            <person name="Redmond S."/>
            <person name="Banerjee R."/>
            <person name="Chi J."/>
            <person name="Fu B."/>
            <person name="Langley E."/>
            <person name="Maguire S.F."/>
            <person name="Laird G.K."/>
            <person name="Lloyd D."/>
            <person name="Kenyon E."/>
            <person name="Donaldson S."/>
            <person name="Sehra H."/>
            <person name="Almeida-King J."/>
            <person name="Loveland J."/>
            <person name="Trevanion S."/>
            <person name="Jones M."/>
            <person name="Quail M."/>
            <person name="Willey D."/>
            <person name="Hunt A."/>
            <person name="Burton J."/>
            <person name="Sims S."/>
            <person name="McLay K."/>
            <person name="Plumb B."/>
            <person name="Davis J."/>
            <person name="Clee C."/>
            <person name="Oliver K."/>
            <person name="Clark R."/>
            <person name="Riddle C."/>
            <person name="Elliot D."/>
            <person name="Eliott D."/>
            <person name="Threadgold G."/>
            <person name="Harden G."/>
            <person name="Ware D."/>
            <person name="Begum S."/>
            <person name="Mortimore B."/>
            <person name="Mortimer B."/>
            <person name="Kerry G."/>
            <person name="Heath P."/>
            <person name="Phillimore B."/>
            <person name="Tracey A."/>
            <person name="Corby N."/>
            <person name="Dunn M."/>
            <person name="Johnson C."/>
            <person name="Wood J."/>
            <person name="Clark S."/>
            <person name="Pelan S."/>
            <person name="Griffiths G."/>
            <person name="Smith M."/>
            <person name="Glithero R."/>
            <person name="Howden P."/>
            <person name="Barker N."/>
            <person name="Lloyd C."/>
            <person name="Stevens C."/>
            <person name="Harley J."/>
            <person name="Holt K."/>
            <person name="Panagiotidis G."/>
            <person name="Lovell J."/>
            <person name="Beasley H."/>
            <person name="Henderson C."/>
            <person name="Gordon D."/>
            <person name="Auger K."/>
            <person name="Wright D."/>
            <person name="Collins J."/>
            <person name="Raisen C."/>
            <person name="Dyer L."/>
            <person name="Leung K."/>
            <person name="Robertson L."/>
            <person name="Ambridge K."/>
            <person name="Leongamornlert D."/>
            <person name="McGuire S."/>
            <person name="Gilderthorp R."/>
            <person name="Griffiths C."/>
            <person name="Manthravadi D."/>
            <person name="Nichol S."/>
            <person name="Barker G."/>
            <person name="Whitehead S."/>
            <person name="Kay M."/>
            <person name="Brown J."/>
            <person name="Murnane C."/>
            <person name="Gray E."/>
            <person name="Humphries M."/>
            <person name="Sycamore N."/>
            <person name="Barker D."/>
            <person name="Saunders D."/>
            <person name="Wallis J."/>
            <person name="Babbage A."/>
            <person name="Hammond S."/>
            <person name="Mashreghi-Mohammadi M."/>
            <person name="Barr L."/>
            <person name="Martin S."/>
            <person name="Wray P."/>
            <person name="Ellington A."/>
            <person name="Matthews N."/>
            <person name="Ellwood M."/>
            <person name="Woodmansey R."/>
            <person name="Clark G."/>
            <person name="Cooper J."/>
            <person name="Cooper J."/>
            <person name="Tromans A."/>
            <person name="Grafham D."/>
            <person name="Skuce C."/>
            <person name="Pandian R."/>
            <person name="Andrews R."/>
            <person name="Harrison E."/>
            <person name="Kimberley A."/>
            <person name="Garnett J."/>
            <person name="Fosker N."/>
            <person name="Hall R."/>
            <person name="Garner P."/>
            <person name="Kelly D."/>
            <person name="Bird C."/>
            <person name="Palmer S."/>
            <person name="Gehring I."/>
            <person name="Berger A."/>
            <person name="Dooley C.M."/>
            <person name="Ersan-Urun Z."/>
            <person name="Eser C."/>
            <person name="Geiger H."/>
            <person name="Geisler M."/>
            <person name="Karotki L."/>
            <person name="Kirn A."/>
            <person name="Konantz J."/>
            <person name="Konantz M."/>
            <person name="Oberlander M."/>
            <person name="Rudolph-Geiger S."/>
            <person name="Teucke M."/>
            <person name="Lanz C."/>
            <person name="Raddatz G."/>
            <person name="Osoegawa K."/>
            <person name="Zhu B."/>
            <person name="Rapp A."/>
            <person name="Widaa S."/>
            <person name="Langford C."/>
            <person name="Yang F."/>
            <person name="Schuster S.C."/>
            <person name="Carter N.P."/>
            <person name="Harrow J."/>
            <person name="Ning Z."/>
            <person name="Herrero J."/>
            <person name="Searle S.M."/>
            <person name="Enright A."/>
            <person name="Geisler R."/>
            <person name="Plasterk R.H."/>
            <person name="Lee C."/>
            <person name="Westerfield M."/>
            <person name="de Jong P.J."/>
            <person name="Zon L.I."/>
            <person name="Postlethwait J.H."/>
            <person name="Nusslein-Volhard C."/>
            <person name="Hubbard T.J."/>
            <person name="Roest Crollius H."/>
            <person name="Rogers J."/>
            <person name="Stemple D.L."/>
        </authorList>
    </citation>
    <scope>NUCLEOTIDE SEQUENCE [LARGE SCALE GENOMIC DNA]</scope>
    <source>
        <strain evidence="12 13">Tuebingen</strain>
    </source>
</reference>
<dbReference type="PANTHER" id="PTHR12308">
    <property type="entry name" value="ANOCTAMIN"/>
    <property type="match status" value="1"/>
</dbReference>
<reference evidence="12" key="1">
    <citation type="submission" date="2011-04" db="UniProtKB">
        <authorList>
            <consortium name="Ensembl"/>
        </authorList>
    </citation>
    <scope>IDENTIFICATION</scope>
    <source>
        <strain evidence="12">Tuebingen</strain>
    </source>
</reference>
<accession>A0A8M1QHN0</accession>
<keyword evidence="5 8" id="KW-1133">Transmembrane helix</keyword>
<dbReference type="HOGENOM" id="CLU_006685_3_1_1"/>
<keyword evidence="3" id="KW-1003">Cell membrane</keyword>
<comment type="caution">
    <text evidence="8">Lacks conserved residue(s) required for the propagation of feature annotation.</text>
</comment>
<feature type="compositionally biased region" description="Polar residues" evidence="9">
    <location>
        <begin position="789"/>
        <end position="798"/>
    </location>
</feature>
<dbReference type="InterPro" id="IPR032394">
    <property type="entry name" value="Anoct_dimer"/>
</dbReference>
<dbReference type="Bgee" id="ENSDARG00000076320">
    <property type="expression patterns" value="Expressed in spleen and 14 other cell types or tissues"/>
</dbReference>
<feature type="transmembrane region" description="Helical" evidence="8">
    <location>
        <begin position="341"/>
        <end position="368"/>
    </location>
</feature>
<feature type="domain" description="Anoctamin transmembrane" evidence="10">
    <location>
        <begin position="190"/>
        <end position="771"/>
    </location>
</feature>
<feature type="domain" description="Anoctamin dimerisation" evidence="11">
    <location>
        <begin position="119"/>
        <end position="187"/>
    </location>
</feature>
<evidence type="ECO:0000313" key="15">
    <source>
        <dbReference type="ZFIN" id="ZDB-GENE-071004-46"/>
    </source>
</evidence>
<keyword evidence="6 8" id="KW-0472">Membrane</keyword>
<feature type="transmembrane region" description="Helical" evidence="8">
    <location>
        <begin position="573"/>
        <end position="596"/>
    </location>
</feature>
<dbReference type="Proteomes" id="UP000000437">
    <property type="component" value="Chromosome 25"/>
</dbReference>
<dbReference type="GO" id="GO:0005886">
    <property type="term" value="C:plasma membrane"/>
    <property type="evidence" value="ECO:0007669"/>
    <property type="project" value="UniProtKB-SubCell"/>
</dbReference>
<keyword evidence="13" id="KW-1185">Reference proteome</keyword>
<dbReference type="PaxDb" id="7955-ENSDARP00000098054"/>
<dbReference type="Pfam" id="PF04547">
    <property type="entry name" value="Anoctamin"/>
    <property type="match status" value="1"/>
</dbReference>
<feature type="transmembrane region" description="Helical" evidence="8">
    <location>
        <begin position="388"/>
        <end position="411"/>
    </location>
</feature>
<evidence type="ECO:0000313" key="12">
    <source>
        <dbReference type="Ensembl" id="ENSDARP00000098054"/>
    </source>
</evidence>
<comment type="subcellular location">
    <subcellularLocation>
        <location evidence="1">Cell membrane</location>
        <topology evidence="1">Multi-pass membrane protein</topology>
    </subcellularLocation>
    <subcellularLocation>
        <location evidence="8">Membrane</location>
        <topology evidence="8">Multi-pass membrane protein</topology>
    </subcellularLocation>
</comment>
<evidence type="ECO:0000256" key="1">
    <source>
        <dbReference type="ARBA" id="ARBA00004651"/>
    </source>
</evidence>
<proteinExistence type="inferred from homology"/>
<dbReference type="OrthoDB" id="296386at2759"/>
<dbReference type="RefSeq" id="XP_001921968.4">
    <property type="nucleotide sequence ID" value="XM_001921933.7"/>
</dbReference>
<protein>
    <recommendedName>
        <fullName evidence="8">Anoctamin</fullName>
    </recommendedName>
</protein>
<evidence type="ECO:0000256" key="3">
    <source>
        <dbReference type="ARBA" id="ARBA00022475"/>
    </source>
</evidence>
<evidence type="ECO:0000313" key="14">
    <source>
        <dbReference type="RefSeq" id="XP_001921968.4"/>
    </source>
</evidence>
<dbReference type="OMA" id="IDCMSGY"/>
<keyword evidence="4 8" id="KW-0812">Transmembrane</keyword>
<dbReference type="Ensembl" id="ENSDART00000115210.4">
    <property type="protein sequence ID" value="ENSDARP00000098054.2"/>
    <property type="gene ID" value="ENSDARG00000076320.4"/>
</dbReference>
<dbReference type="PANTHER" id="PTHR12308:SF37">
    <property type="entry name" value="ANOCTAMIN-9"/>
    <property type="match status" value="1"/>
</dbReference>
<feature type="transmembrane region" description="Helical" evidence="8">
    <location>
        <begin position="275"/>
        <end position="295"/>
    </location>
</feature>
<dbReference type="AlphaFoldDB" id="E7F072"/>
<reference evidence="14" key="3">
    <citation type="submission" date="2023-09" db="UniProtKB">
        <authorList>
            <consortium name="RefSeq"/>
        </authorList>
    </citation>
    <scope>IDENTIFICATION</scope>
    <source>
        <strain evidence="14">Tuebingen</strain>
    </source>
</reference>
<dbReference type="InterPro" id="IPR049452">
    <property type="entry name" value="Anoctamin_TM"/>
</dbReference>
<dbReference type="PhylomeDB" id="E7F072"/>
<dbReference type="ExpressionAtlas" id="E7F072">
    <property type="expression patterns" value="baseline and differential"/>
</dbReference>
<dbReference type="InterPro" id="IPR007632">
    <property type="entry name" value="Anoctamin"/>
</dbReference>